<dbReference type="SUPFAM" id="SSF53448">
    <property type="entry name" value="Nucleotide-diphospho-sugar transferases"/>
    <property type="match status" value="1"/>
</dbReference>
<dbReference type="Gene3D" id="3.90.550.10">
    <property type="entry name" value="Spore Coat Polysaccharide Biosynthesis Protein SpsA, Chain A"/>
    <property type="match status" value="1"/>
</dbReference>
<reference evidence="2" key="3">
    <citation type="submission" date="2025-09" db="UniProtKB">
        <authorList>
            <consortium name="Ensembl"/>
        </authorList>
    </citation>
    <scope>IDENTIFICATION</scope>
</reference>
<proteinExistence type="predicted"/>
<protein>
    <submittedName>
        <fullName evidence="2">UDP-N-acetylglucosamine pyrophosphorylase 1 like 1</fullName>
    </submittedName>
</protein>
<dbReference type="GeneTree" id="ENSGT00940000153464"/>
<feature type="region of interest" description="Disordered" evidence="1">
    <location>
        <begin position="57"/>
        <end position="91"/>
    </location>
</feature>
<keyword evidence="3" id="KW-1185">Reference proteome</keyword>
<dbReference type="InterPro" id="IPR029044">
    <property type="entry name" value="Nucleotide-diphossugar_trans"/>
</dbReference>
<gene>
    <name evidence="2" type="primary">UAP1L1</name>
</gene>
<name>A0A9L0J4J7_EQUAS</name>
<dbReference type="Proteomes" id="UP000694387">
    <property type="component" value="Chromosome 10"/>
</dbReference>
<evidence type="ECO:0000313" key="3">
    <source>
        <dbReference type="Proteomes" id="UP000694387"/>
    </source>
</evidence>
<sequence>MASERDVRARLQRAGQEHLLRFCAELAPGPRAALLAELEPLEPEALREHCRNAAAACARPPGPPPGLATRLRPLPPERVGSASRSDPETRRLWEEEAPARVHSWPLGLEVREVLLEESLPRVPAAHL</sequence>
<organism evidence="2 3">
    <name type="scientific">Equus asinus</name>
    <name type="common">Donkey</name>
    <name type="synonym">Equus africanus asinus</name>
    <dbReference type="NCBI Taxonomy" id="9793"/>
    <lineage>
        <taxon>Eukaryota</taxon>
        <taxon>Metazoa</taxon>
        <taxon>Chordata</taxon>
        <taxon>Craniata</taxon>
        <taxon>Vertebrata</taxon>
        <taxon>Euteleostomi</taxon>
        <taxon>Mammalia</taxon>
        <taxon>Eutheria</taxon>
        <taxon>Laurasiatheria</taxon>
        <taxon>Perissodactyla</taxon>
        <taxon>Equidae</taxon>
        <taxon>Equus</taxon>
    </lineage>
</organism>
<dbReference type="AlphaFoldDB" id="A0A9L0J4J7"/>
<dbReference type="Ensembl" id="ENSEAST00005044817.1">
    <property type="protein sequence ID" value="ENSEASP00005044190.1"/>
    <property type="gene ID" value="ENSEASG00005017365.2"/>
</dbReference>
<accession>A0A9L0J4J7</accession>
<reference evidence="2 3" key="1">
    <citation type="journal article" date="2020" name="Nat. Commun.">
        <title>Donkey genomes provide new insights into domestication and selection for coat color.</title>
        <authorList>
            <person name="Wang"/>
            <person name="C."/>
            <person name="Li"/>
            <person name="H."/>
            <person name="Guo"/>
            <person name="Y."/>
            <person name="Huang"/>
            <person name="J."/>
            <person name="Sun"/>
            <person name="Y."/>
            <person name="Min"/>
            <person name="J."/>
            <person name="Wang"/>
            <person name="J."/>
            <person name="Fang"/>
            <person name="X."/>
            <person name="Zhao"/>
            <person name="Z."/>
            <person name="Wang"/>
            <person name="S."/>
            <person name="Zhang"/>
            <person name="Y."/>
            <person name="Liu"/>
            <person name="Q."/>
            <person name="Jiang"/>
            <person name="Q."/>
            <person name="Wang"/>
            <person name="X."/>
            <person name="Guo"/>
            <person name="Y."/>
            <person name="Yang"/>
            <person name="C."/>
            <person name="Wang"/>
            <person name="Y."/>
            <person name="Tian"/>
            <person name="F."/>
            <person name="Zhuang"/>
            <person name="G."/>
            <person name="Fan"/>
            <person name="Y."/>
            <person name="Gao"/>
            <person name="Q."/>
            <person name="Li"/>
            <person name="Y."/>
            <person name="Ju"/>
            <person name="Z."/>
            <person name="Li"/>
            <person name="J."/>
            <person name="Li"/>
            <person name="R."/>
            <person name="Hou"/>
            <person name="M."/>
            <person name="Yang"/>
            <person name="G."/>
            <person name="Liu"/>
            <person name="G."/>
            <person name="Liu"/>
            <person name="W."/>
            <person name="Guo"/>
            <person name="J."/>
            <person name="Pan"/>
            <person name="S."/>
            <person name="Fan"/>
            <person name="G."/>
            <person name="Zhang"/>
            <person name="W."/>
            <person name="Zhang"/>
            <person name="R."/>
            <person name="Yu"/>
            <person name="J."/>
            <person name="Zhang"/>
            <person name="X."/>
            <person name="Yin"/>
            <person name="Q."/>
            <person name="Ji"/>
            <person name="C."/>
            <person name="Jin"/>
            <person name="Y."/>
            <person name="Yue"/>
            <person name="G."/>
            <person name="Liu"/>
            <person name="M."/>
            <person name="Xu"/>
            <person name="J."/>
            <person name="Liu"/>
            <person name="S."/>
            <person name="Jordana"/>
            <person name="J."/>
            <person name="Noce"/>
            <person name="A."/>
            <person name="Amills"/>
            <person name="M."/>
            <person name="Wu"/>
            <person name="D.D."/>
            <person name="Li"/>
            <person name="S."/>
            <person name="Zhou"/>
            <person name="X. and Zhong"/>
            <person name="J."/>
        </authorList>
    </citation>
    <scope>NUCLEOTIDE SEQUENCE [LARGE SCALE GENOMIC DNA]</scope>
</reference>
<reference evidence="2" key="2">
    <citation type="submission" date="2025-08" db="UniProtKB">
        <authorList>
            <consortium name="Ensembl"/>
        </authorList>
    </citation>
    <scope>IDENTIFICATION</scope>
</reference>
<evidence type="ECO:0000256" key="1">
    <source>
        <dbReference type="SAM" id="MobiDB-lite"/>
    </source>
</evidence>
<evidence type="ECO:0000313" key="2">
    <source>
        <dbReference type="Ensembl" id="ENSEASP00005044190.1"/>
    </source>
</evidence>